<dbReference type="PANTHER" id="PTHR32525">
    <property type="entry name" value="PROTEIN-TYROSINE-PHOSPHATASE"/>
    <property type="match status" value="1"/>
</dbReference>
<feature type="transmembrane region" description="Helical" evidence="3">
    <location>
        <begin position="946"/>
        <end position="969"/>
    </location>
</feature>
<reference evidence="5 6" key="1">
    <citation type="submission" date="2019-12" db="EMBL/GenBank/DDBJ databases">
        <title>Chromosome-level assembly of the Caenorhabditis remanei genome.</title>
        <authorList>
            <person name="Teterina A.A."/>
            <person name="Willis J.H."/>
            <person name="Phillips P.C."/>
        </authorList>
    </citation>
    <scope>NUCLEOTIDE SEQUENCE [LARGE SCALE GENOMIC DNA]</scope>
    <source>
        <strain evidence="5 6">PX506</strain>
        <tissue evidence="5">Whole organism</tissue>
    </source>
</reference>
<dbReference type="CTD" id="9816038"/>
<feature type="region of interest" description="Disordered" evidence="2">
    <location>
        <begin position="1245"/>
        <end position="1264"/>
    </location>
</feature>
<dbReference type="PRINTS" id="PR00114">
    <property type="entry name" value="STPHPHTASE"/>
</dbReference>
<dbReference type="GeneID" id="9816038"/>
<feature type="compositionally biased region" description="Low complexity" evidence="2">
    <location>
        <begin position="979"/>
        <end position="989"/>
    </location>
</feature>
<feature type="domain" description="Serine/threonine specific protein phosphatases" evidence="4">
    <location>
        <begin position="134"/>
        <end position="139"/>
    </location>
</feature>
<dbReference type="GO" id="GO:0004722">
    <property type="term" value="F:protein serine/threonine phosphatase activity"/>
    <property type="evidence" value="ECO:0007669"/>
    <property type="project" value="UniProtKB-EC"/>
</dbReference>
<proteinExistence type="inferred from homology"/>
<dbReference type="SMART" id="SM00156">
    <property type="entry name" value="PP2Ac"/>
    <property type="match status" value="1"/>
</dbReference>
<feature type="region of interest" description="Disordered" evidence="2">
    <location>
        <begin position="975"/>
        <end position="994"/>
    </location>
</feature>
<dbReference type="Proteomes" id="UP000483820">
    <property type="component" value="Chromosome I"/>
</dbReference>
<organism evidence="5 6">
    <name type="scientific">Caenorhabditis remanei</name>
    <name type="common">Caenorhabditis vulgaris</name>
    <dbReference type="NCBI Taxonomy" id="31234"/>
    <lineage>
        <taxon>Eukaryota</taxon>
        <taxon>Metazoa</taxon>
        <taxon>Ecdysozoa</taxon>
        <taxon>Nematoda</taxon>
        <taxon>Chromadorea</taxon>
        <taxon>Rhabditida</taxon>
        <taxon>Rhabditina</taxon>
        <taxon>Rhabditomorpha</taxon>
        <taxon>Rhabditoidea</taxon>
        <taxon>Rhabditidae</taxon>
        <taxon>Peloderinae</taxon>
        <taxon>Caenorhabditis</taxon>
    </lineage>
</organism>
<dbReference type="PROSITE" id="PS00125">
    <property type="entry name" value="SER_THR_PHOSPHATASE"/>
    <property type="match status" value="1"/>
</dbReference>
<gene>
    <name evidence="5" type="ORF">GCK72_001958</name>
</gene>
<dbReference type="PANTHER" id="PTHR32525:SF4">
    <property type="entry name" value="WSN DOMAIN-CONTAINING PROTEIN"/>
    <property type="match status" value="1"/>
</dbReference>
<dbReference type="InterPro" id="IPR003125">
    <property type="entry name" value="WSN"/>
</dbReference>
<dbReference type="Pfam" id="PF00149">
    <property type="entry name" value="Metallophos"/>
    <property type="match status" value="1"/>
</dbReference>
<dbReference type="Gene3D" id="3.60.21.10">
    <property type="match status" value="1"/>
</dbReference>
<feature type="compositionally biased region" description="Polar residues" evidence="2">
    <location>
        <begin position="1039"/>
        <end position="1049"/>
    </location>
</feature>
<evidence type="ECO:0000256" key="1">
    <source>
        <dbReference type="RuleBase" id="RU004273"/>
    </source>
</evidence>
<feature type="compositionally biased region" description="Low complexity" evidence="2">
    <location>
        <begin position="1004"/>
        <end position="1037"/>
    </location>
</feature>
<protein>
    <recommendedName>
        <fullName evidence="1">Serine/threonine-protein phosphatase</fullName>
        <ecNumber evidence="1">3.1.3.16</ecNumber>
    </recommendedName>
</protein>
<feature type="region of interest" description="Disordered" evidence="2">
    <location>
        <begin position="1000"/>
        <end position="1054"/>
    </location>
</feature>
<dbReference type="EC" id="3.1.3.16" evidence="1"/>
<dbReference type="KEGG" id="crq:GCK72_001958"/>
<evidence type="ECO:0000259" key="4">
    <source>
        <dbReference type="PROSITE" id="PS00125"/>
    </source>
</evidence>
<dbReference type="Pfam" id="PF02206">
    <property type="entry name" value="WSN"/>
    <property type="match status" value="1"/>
</dbReference>
<keyword evidence="3" id="KW-1133">Transmembrane helix</keyword>
<comment type="caution">
    <text evidence="5">The sequence shown here is derived from an EMBL/GenBank/DDBJ whole genome shotgun (WGS) entry which is preliminary data.</text>
</comment>
<keyword evidence="3" id="KW-0472">Membrane</keyword>
<evidence type="ECO:0000256" key="2">
    <source>
        <dbReference type="SAM" id="MobiDB-lite"/>
    </source>
</evidence>
<name>A0A6A5HPI9_CAERE</name>
<accession>A0A6A5HPI9</accession>
<dbReference type="RefSeq" id="XP_053591850.1">
    <property type="nucleotide sequence ID" value="XM_053723205.1"/>
</dbReference>
<evidence type="ECO:0000313" key="5">
    <source>
        <dbReference type="EMBL" id="KAF1770140.1"/>
    </source>
</evidence>
<dbReference type="SUPFAM" id="SSF56300">
    <property type="entry name" value="Metallo-dependent phosphatases"/>
    <property type="match status" value="1"/>
</dbReference>
<evidence type="ECO:0000256" key="3">
    <source>
        <dbReference type="SAM" id="Phobius"/>
    </source>
</evidence>
<feature type="compositionally biased region" description="Acidic residues" evidence="2">
    <location>
        <begin position="1247"/>
        <end position="1256"/>
    </location>
</feature>
<dbReference type="EMBL" id="WUAV01000001">
    <property type="protein sequence ID" value="KAF1770140.1"/>
    <property type="molecule type" value="Genomic_DNA"/>
</dbReference>
<sequence length="1284" mass="144548">MIVEQITTNYQEETFLPFEIQQHLNRILLEHSEEIGRVAVDVTGETLVIGDTHAQFSYLFAILCNSLYVHENGGYLKRNVKYCKLRSSTLSMRRNTTFRLTFLGDYVDRGTESLRCLNLLFCLRFMFGNQIQLLRGNHETRSINLKYGLNEVVDGFEVYAGGQLITLFSAVNYGNNESPAATLLFKSNGEIIVHEYDPQLIQDDEREKQDLKFDEDLTVYEELDTQKPMNTSAIAAVPTVAVIGFIAGAYYLSDKISAPGTALSATQDLFAQKSAVFTRVVNGISINQQLVNGPFDEDQLMKELFPLGSNISLRHFGNSTISKLPDDFKLLQTVIGSKCTGDSGCGIHKIMIAEMNKTEEMDKDFHSFEKLLIDPQTQNGTVNFTSQNMTITVPTDSVRGWTTKLQDLKKIMNGKTKNMETFFWKQFKQELETTQIRYNNLVSQLTSEFMVDIKLKLKELMLIGPTSQMEKNLTVGFPNGFADMRLVLSDHQNEWLTNLLNFGKDLKQLTLRLKPLKELVTDVEPIYKSWKEIDYESASHSLFEMNSFVDSLIVPSEIVKVLEDVHNCMSNVDLNDKFHVDMDASMKKLNETTTELNIVITPISVFNQPESVKAIGELIAAIRNDETGSYSRIENVKTFNISISILENLHTSLNAIKLEKFEESLDFINTLKSLFVTPFHKWSGKVDFPKLVSCMGKTQFQKKIEMLNLSATRLALMTPENPQVLDIDKLITSIEKPSHLVKTIKIKLPKRYRRRRATDKIFLKNAGMSSKDLGDINLLVQKLISVKKLEQHLQNLINGKKTIFDIIEKATDSIEKKSLKMLWNDNTVKSLENILKIATKLDERIKTQKKIEMITDFKDPFNIASEVNESKVDTKQMEKALRGKVQDKLLAESLNALKTLDLKFAKYDKTKTEKALSNVQQYFDSLFGISRGVTSTSAQTETDNTYYYIGGVGLFILAAGTCAGIFFCLKRNKKNENHTSNSKSTGSKNSDGKAVNKMERGLASTGKSSLTTGSKSTSVTQSASTVSTASSTNTASKPTHPQTTKNASKTSKRVRTYRKGVEVIPITVQGDRNFQIIKNPDGNFFIEHSSGRLGWSAKTPNPNIEVPEDTKKELPMKKIKDAFKILDETNTASRIPKTINATTTTPTETKKINVTPWTEAVLINSYRKEELQANMQTLDLSNWQSKLKKEVFVIGNSFDNVLPAKIQSIEEPLIDATQESEVSTKVLKTAESVIPVKASGSNINTAEEFESAENADWDEKGREAETQMKELLRKTRLGSVPLKK</sequence>
<dbReference type="InterPro" id="IPR029052">
    <property type="entry name" value="Metallo-depent_PP-like"/>
</dbReference>
<dbReference type="InterPro" id="IPR004843">
    <property type="entry name" value="Calcineurin-like_PHP"/>
</dbReference>
<comment type="similarity">
    <text evidence="1">Belongs to the PPP phosphatase family.</text>
</comment>
<comment type="catalytic activity">
    <reaction evidence="1">
        <text>O-phospho-L-threonyl-[protein] + H2O = L-threonyl-[protein] + phosphate</text>
        <dbReference type="Rhea" id="RHEA:47004"/>
        <dbReference type="Rhea" id="RHEA-COMP:11060"/>
        <dbReference type="Rhea" id="RHEA-COMP:11605"/>
        <dbReference type="ChEBI" id="CHEBI:15377"/>
        <dbReference type="ChEBI" id="CHEBI:30013"/>
        <dbReference type="ChEBI" id="CHEBI:43474"/>
        <dbReference type="ChEBI" id="CHEBI:61977"/>
        <dbReference type="EC" id="3.1.3.16"/>
    </reaction>
</comment>
<keyword evidence="1" id="KW-0378">Hydrolase</keyword>
<evidence type="ECO:0000313" key="6">
    <source>
        <dbReference type="Proteomes" id="UP000483820"/>
    </source>
</evidence>
<keyword evidence="3" id="KW-0812">Transmembrane</keyword>
<dbReference type="InterPro" id="IPR006186">
    <property type="entry name" value="Ser/Thr-sp_prot-phosphatase"/>
</dbReference>